<dbReference type="RefSeq" id="WP_319843968.1">
    <property type="nucleotide sequence ID" value="NZ_JAXAFJ010000003.1"/>
</dbReference>
<comment type="caution">
    <text evidence="1">The sequence shown here is derived from an EMBL/GenBank/DDBJ whole genome shotgun (WGS) entry which is preliminary data.</text>
</comment>
<organism evidence="1 2">
    <name type="scientific">Terrihabitans rhizophilus</name>
    <dbReference type="NCBI Taxonomy" id="3092662"/>
    <lineage>
        <taxon>Bacteria</taxon>
        <taxon>Pseudomonadati</taxon>
        <taxon>Pseudomonadota</taxon>
        <taxon>Alphaproteobacteria</taxon>
        <taxon>Hyphomicrobiales</taxon>
        <taxon>Terrihabitans</taxon>
    </lineage>
</organism>
<name>A0ABU4RM12_9HYPH</name>
<accession>A0ABU4RM12</accession>
<dbReference type="Proteomes" id="UP001274321">
    <property type="component" value="Unassembled WGS sequence"/>
</dbReference>
<evidence type="ECO:0008006" key="3">
    <source>
        <dbReference type="Google" id="ProtNLM"/>
    </source>
</evidence>
<reference evidence="1 2" key="1">
    <citation type="submission" date="2023-11" db="EMBL/GenBank/DDBJ databases">
        <authorList>
            <person name="Bao R."/>
        </authorList>
    </citation>
    <scope>NUCLEOTIDE SEQUENCE [LARGE SCALE GENOMIC DNA]</scope>
    <source>
        <strain evidence="1 2">PJ23</strain>
    </source>
</reference>
<keyword evidence="2" id="KW-1185">Reference proteome</keyword>
<sequence>MTEILRVPSHEPEVLEAAARRRGQDGRNATTALSSVAVLGVQVASRSRQAEELKLIAAIIQSMPAELRSVITKAWCDSEAPAAYTLTLWRCPDDVARSVAEWFEKGCVELADGHNGIHVERAGGRGFALDPA</sequence>
<gene>
    <name evidence="1" type="ORF">SCD90_07185</name>
</gene>
<evidence type="ECO:0000313" key="2">
    <source>
        <dbReference type="Proteomes" id="UP001274321"/>
    </source>
</evidence>
<proteinExistence type="predicted"/>
<protein>
    <recommendedName>
        <fullName evidence="3">ABM domain-containing protein</fullName>
    </recommendedName>
</protein>
<dbReference type="EMBL" id="JAXAFJ010000003">
    <property type="protein sequence ID" value="MDX6805842.1"/>
    <property type="molecule type" value="Genomic_DNA"/>
</dbReference>
<evidence type="ECO:0000313" key="1">
    <source>
        <dbReference type="EMBL" id="MDX6805842.1"/>
    </source>
</evidence>